<evidence type="ECO:0000256" key="8">
    <source>
        <dbReference type="ARBA" id="ARBA00031329"/>
    </source>
</evidence>
<evidence type="ECO:0000256" key="6">
    <source>
        <dbReference type="ARBA" id="ARBA00022909"/>
    </source>
</evidence>
<dbReference type="InterPro" id="IPR015890">
    <property type="entry name" value="Chorismate_C"/>
</dbReference>
<comment type="caution">
    <text evidence="13">The sequence shown here is derived from an EMBL/GenBank/DDBJ whole genome shotgun (WGS) entry which is preliminary data.</text>
</comment>
<dbReference type="UniPathway" id="UPA00077">
    <property type="reaction ID" value="UER00149"/>
</dbReference>
<dbReference type="EMBL" id="NPIC01000006">
    <property type="protein sequence ID" value="RDL35248.1"/>
    <property type="molecule type" value="Genomic_DNA"/>
</dbReference>
<dbReference type="Gene3D" id="3.60.120.10">
    <property type="entry name" value="Anthranilate synthase"/>
    <property type="match status" value="1"/>
</dbReference>
<comment type="catalytic activity">
    <reaction evidence="1">
        <text>chorismate + L-glutamine = 4-amino-4-deoxychorismate + L-glutamate</text>
        <dbReference type="Rhea" id="RHEA:11672"/>
        <dbReference type="ChEBI" id="CHEBI:29748"/>
        <dbReference type="ChEBI" id="CHEBI:29985"/>
        <dbReference type="ChEBI" id="CHEBI:58359"/>
        <dbReference type="ChEBI" id="CHEBI:58406"/>
        <dbReference type="EC" id="2.6.1.85"/>
    </reaction>
</comment>
<feature type="domain" description="Chorismate-utilising enzyme C-terminal" evidence="11">
    <location>
        <begin position="731"/>
        <end position="845"/>
    </location>
</feature>
<feature type="domain" description="Anthranilate synthase component I N-terminal" evidence="12">
    <location>
        <begin position="325"/>
        <end position="482"/>
    </location>
</feature>
<dbReference type="AlphaFoldDB" id="A0A370TIS0"/>
<dbReference type="PANTHER" id="PTHR11236:SF18">
    <property type="entry name" value="AMINODEOXYCHORISMATE SYNTHASE"/>
    <property type="match status" value="1"/>
</dbReference>
<dbReference type="InterPro" id="IPR010117">
    <property type="entry name" value="PabB_fungal"/>
</dbReference>
<sequence>MQIPKPLILFIDAYDSFSNNIISLLETTLNASVRTIKIDNPVFATDEDLLKELNHYAAVVCGPGPGHPAKEKDVGVIRRIWRLNEAGTIPVLGICLGFQSLCLEFGGDIKRLKGPQHGMIRRVSHVGDCGAKDKDSIFAGVGTIQATLYQSLCADIGQASIANGNWDTQKWIPLEKCPELVPLAWVESDLSERSNSGVEDDRVLVAVRHCTKPFWGLQYHPESICTNQQSIRVIGNWFKQVNLWNKKHRWNRNAVESPIQGDSATLESLLSRTEHLRPMLNGSASFPSAEHPSMQHRSNALGQSRDNLIYYSRTVDKVGHISVADVVEAVQNMRQDQIILESSNTYETSVGSADVRGRYSIIALDVDDSLRFEYSINSNKLSAIYPSGSSSGQAVELDTNLPQFGGIWPFLAQYLEKRQVSDGNKESPFWGGFMGYTTYELGLEGIAVTPKGHGRQHARPDLSLAWVSRSLVVDHVKGSIYIQELATKAAEPHVTERMDQVASKLENLVAGSFQNGASSTPSLVHGVLKDIPPSISLPNNEEYESKVRRCQEYIRSGDSYELCLTDQTTVTRQRQVQSPISSDKHSPTTSEPSWNLYKTLRNRQPAPFASFIRLGSATLVSSSPERFLKWDAQGKCELRPMKGTVRKSPTVNTLALATELLDVPKEKAENLMIVDLVRHDLHGVCGSGNVAVPRLMVVEEYKSVFQMISVVEGQIPPPLGAEIKNHMSDEQIETARKTRYTGMDVLAASLPPGSMTGAPKKRSCQILQELEDGRERSLYSGVVGYMDVGGRGDWSVTIRSMFRWDDEDTTSSTDEKTMETWHIGAGGAVTALSTPENERDEMQTKLNGTLGIFR</sequence>
<dbReference type="GO" id="GO:0000162">
    <property type="term" value="P:L-tryptophan biosynthetic process"/>
    <property type="evidence" value="ECO:0007669"/>
    <property type="project" value="TreeGrafter"/>
</dbReference>
<dbReference type="PROSITE" id="PS51273">
    <property type="entry name" value="GATASE_TYPE_1"/>
    <property type="match status" value="1"/>
</dbReference>
<dbReference type="OrthoDB" id="64220at2759"/>
<evidence type="ECO:0000259" key="10">
    <source>
        <dbReference type="Pfam" id="PF00117"/>
    </source>
</evidence>
<evidence type="ECO:0000256" key="1">
    <source>
        <dbReference type="ARBA" id="ARBA00001000"/>
    </source>
</evidence>
<dbReference type="EC" id="2.6.1.85" evidence="4"/>
<comment type="pathway">
    <text evidence="2">Cofactor biosynthesis; tetrahydrofolate biosynthesis; 4-aminobenzoate from chorismate: step 1/2.</text>
</comment>
<evidence type="ECO:0000256" key="3">
    <source>
        <dbReference type="ARBA" id="ARBA00005970"/>
    </source>
</evidence>
<dbReference type="Proteomes" id="UP000254866">
    <property type="component" value="Unassembled WGS sequence"/>
</dbReference>
<dbReference type="Gene3D" id="3.40.50.880">
    <property type="match status" value="1"/>
</dbReference>
<accession>A0A370TIS0</accession>
<dbReference type="NCBIfam" id="TIGR01823">
    <property type="entry name" value="PabB-fungal"/>
    <property type="match status" value="1"/>
</dbReference>
<keyword evidence="14" id="KW-1185">Reference proteome</keyword>
<dbReference type="GO" id="GO:0046820">
    <property type="term" value="F:4-amino-4-deoxychorismate synthase activity"/>
    <property type="evidence" value="ECO:0007669"/>
    <property type="project" value="UniProtKB-EC"/>
</dbReference>
<dbReference type="GO" id="GO:0046656">
    <property type="term" value="P:folic acid biosynthetic process"/>
    <property type="evidence" value="ECO:0007669"/>
    <property type="project" value="UniProtKB-KW"/>
</dbReference>
<evidence type="ECO:0000313" key="13">
    <source>
        <dbReference type="EMBL" id="RDL35248.1"/>
    </source>
</evidence>
<evidence type="ECO:0000256" key="9">
    <source>
        <dbReference type="ARBA" id="ARBA00031904"/>
    </source>
</evidence>
<evidence type="ECO:0000259" key="11">
    <source>
        <dbReference type="Pfam" id="PF00425"/>
    </source>
</evidence>
<dbReference type="RefSeq" id="XP_031868071.1">
    <property type="nucleotide sequence ID" value="XM_032015802.1"/>
</dbReference>
<dbReference type="InterPro" id="IPR029062">
    <property type="entry name" value="Class_I_gatase-like"/>
</dbReference>
<protein>
    <recommendedName>
        <fullName evidence="4">aminodeoxychorismate synthase</fullName>
        <ecNumber evidence="4">2.6.1.85</ecNumber>
    </recommendedName>
    <alternativeName>
        <fullName evidence="8">Para-aminobenzoate synthase</fullName>
    </alternativeName>
    <alternativeName>
        <fullName evidence="9">p-aminobenzoic acid synthase</fullName>
    </alternativeName>
</protein>
<dbReference type="Pfam" id="PF00117">
    <property type="entry name" value="GATase"/>
    <property type="match status" value="1"/>
</dbReference>
<reference evidence="13 14" key="1">
    <citation type="journal article" date="2018" name="IMA Fungus">
        <title>IMA Genome-F 9: Draft genome sequence of Annulohypoxylon stygium, Aspergillus mulundensis, Berkeleyomyces basicola (syn. Thielaviopsis basicola), Ceratocystis smalleyi, two Cercospora beticola strains, Coleophoma cylindrospora, Fusarium fracticaudum, Phialophora cf. hyalina, and Morchella septimelata.</title>
        <authorList>
            <person name="Wingfield B.D."/>
            <person name="Bills G.F."/>
            <person name="Dong Y."/>
            <person name="Huang W."/>
            <person name="Nel W.J."/>
            <person name="Swalarsk-Parry B.S."/>
            <person name="Vaghefi N."/>
            <person name="Wilken P.M."/>
            <person name="An Z."/>
            <person name="de Beer Z.W."/>
            <person name="De Vos L."/>
            <person name="Chen L."/>
            <person name="Duong T.A."/>
            <person name="Gao Y."/>
            <person name="Hammerbacher A."/>
            <person name="Kikkert J.R."/>
            <person name="Li Y."/>
            <person name="Li H."/>
            <person name="Li K."/>
            <person name="Li Q."/>
            <person name="Liu X."/>
            <person name="Ma X."/>
            <person name="Naidoo K."/>
            <person name="Pethybridge S.J."/>
            <person name="Sun J."/>
            <person name="Steenkamp E.T."/>
            <person name="van der Nest M.A."/>
            <person name="van Wyk S."/>
            <person name="Wingfield M.J."/>
            <person name="Xiong C."/>
            <person name="Yue Q."/>
            <person name="Zhang X."/>
        </authorList>
    </citation>
    <scope>NUCLEOTIDE SEQUENCE [LARGE SCALE GENOMIC DNA]</scope>
    <source>
        <strain evidence="13 14">BP 5553</strain>
    </source>
</reference>
<dbReference type="InterPro" id="IPR017926">
    <property type="entry name" value="GATASE"/>
</dbReference>
<dbReference type="GO" id="GO:0046654">
    <property type="term" value="P:tetrahydrofolate biosynthetic process"/>
    <property type="evidence" value="ECO:0007669"/>
    <property type="project" value="UniProtKB-UniPathway"/>
</dbReference>
<dbReference type="Pfam" id="PF04715">
    <property type="entry name" value="Anth_synt_I_N"/>
    <property type="match status" value="1"/>
</dbReference>
<evidence type="ECO:0000256" key="4">
    <source>
        <dbReference type="ARBA" id="ARBA00013139"/>
    </source>
</evidence>
<gene>
    <name evidence="13" type="ORF">BP5553_07179</name>
</gene>
<feature type="domain" description="Glutamine amidotransferase" evidence="10">
    <location>
        <begin position="10"/>
        <end position="155"/>
    </location>
</feature>
<dbReference type="InterPro" id="IPR019999">
    <property type="entry name" value="Anth_synth_I-like"/>
</dbReference>
<keyword evidence="7" id="KW-0315">Glutamine amidotransferase</keyword>
<dbReference type="CDD" id="cd01743">
    <property type="entry name" value="GATase1_Anthranilate_Synthase"/>
    <property type="match status" value="1"/>
</dbReference>
<evidence type="ECO:0000256" key="7">
    <source>
        <dbReference type="ARBA" id="ARBA00022962"/>
    </source>
</evidence>
<evidence type="ECO:0000259" key="12">
    <source>
        <dbReference type="Pfam" id="PF04715"/>
    </source>
</evidence>
<dbReference type="GO" id="GO:0005737">
    <property type="term" value="C:cytoplasm"/>
    <property type="evidence" value="ECO:0007669"/>
    <property type="project" value="TreeGrafter"/>
</dbReference>
<evidence type="ECO:0000256" key="5">
    <source>
        <dbReference type="ARBA" id="ARBA00022679"/>
    </source>
</evidence>
<dbReference type="InterPro" id="IPR005801">
    <property type="entry name" value="ADC_synthase"/>
</dbReference>
<evidence type="ECO:0000313" key="14">
    <source>
        <dbReference type="Proteomes" id="UP000254866"/>
    </source>
</evidence>
<dbReference type="GO" id="GO:0008153">
    <property type="term" value="P:4-aminobenzoate biosynthetic process"/>
    <property type="evidence" value="ECO:0007669"/>
    <property type="project" value="TreeGrafter"/>
</dbReference>
<comment type="similarity">
    <text evidence="3">In the C-terminal section; belongs to the anthranilate synthase component I family.</text>
</comment>
<dbReference type="SUPFAM" id="SSF56322">
    <property type="entry name" value="ADC synthase"/>
    <property type="match status" value="1"/>
</dbReference>
<dbReference type="GeneID" id="43600028"/>
<evidence type="ECO:0000256" key="2">
    <source>
        <dbReference type="ARBA" id="ARBA00005009"/>
    </source>
</evidence>
<dbReference type="SUPFAM" id="SSF52317">
    <property type="entry name" value="Class I glutamine amidotransferase-like"/>
    <property type="match status" value="1"/>
</dbReference>
<dbReference type="Pfam" id="PF00425">
    <property type="entry name" value="Chorismate_bind"/>
    <property type="match status" value="2"/>
</dbReference>
<dbReference type="STRING" id="2656787.A0A370TIS0"/>
<organism evidence="13 14">
    <name type="scientific">Venustampulla echinocandica</name>
    <dbReference type="NCBI Taxonomy" id="2656787"/>
    <lineage>
        <taxon>Eukaryota</taxon>
        <taxon>Fungi</taxon>
        <taxon>Dikarya</taxon>
        <taxon>Ascomycota</taxon>
        <taxon>Pezizomycotina</taxon>
        <taxon>Leotiomycetes</taxon>
        <taxon>Helotiales</taxon>
        <taxon>Pleuroascaceae</taxon>
        <taxon>Venustampulla</taxon>
    </lineage>
</organism>
<dbReference type="InterPro" id="IPR006221">
    <property type="entry name" value="TrpG/PapA_dom"/>
</dbReference>
<dbReference type="InterPro" id="IPR006805">
    <property type="entry name" value="Anth_synth_I_N"/>
</dbReference>
<proteinExistence type="inferred from homology"/>
<feature type="domain" description="Chorismate-utilising enzyme C-terminal" evidence="11">
    <location>
        <begin position="540"/>
        <end position="718"/>
    </location>
</feature>
<name>A0A370TIS0_9HELO</name>
<dbReference type="PRINTS" id="PR00097">
    <property type="entry name" value="ANTSNTHASEII"/>
</dbReference>
<keyword evidence="6" id="KW-0289">Folate biosynthesis</keyword>
<keyword evidence="5" id="KW-0808">Transferase</keyword>
<dbReference type="PANTHER" id="PTHR11236">
    <property type="entry name" value="AMINOBENZOATE/ANTHRANILATE SYNTHASE"/>
    <property type="match status" value="1"/>
</dbReference>